<dbReference type="Proteomes" id="UP000022910">
    <property type="component" value="Unassembled WGS sequence"/>
</dbReference>
<organism evidence="1 2">
    <name type="scientific">Rhizophagus irregularis (strain DAOM 197198w)</name>
    <name type="common">Glomus intraradices</name>
    <dbReference type="NCBI Taxonomy" id="1432141"/>
    <lineage>
        <taxon>Eukaryota</taxon>
        <taxon>Fungi</taxon>
        <taxon>Fungi incertae sedis</taxon>
        <taxon>Mucoromycota</taxon>
        <taxon>Glomeromycotina</taxon>
        <taxon>Glomeromycetes</taxon>
        <taxon>Glomerales</taxon>
        <taxon>Glomeraceae</taxon>
        <taxon>Rhizophagus</taxon>
    </lineage>
</organism>
<sequence length="80" mass="9374">MLYLGLLLGPEEIKLHKINHYLSPIVDELLEFWDGVDLPSTDLHPTANISGRKLNYGWVDDMTEWVMQKDLNEHQRNAER</sequence>
<dbReference type="EMBL" id="JEMT01027268">
    <property type="protein sequence ID" value="EXX57717.1"/>
    <property type="molecule type" value="Genomic_DNA"/>
</dbReference>
<dbReference type="AlphaFoldDB" id="A0A015IKM8"/>
<dbReference type="OrthoDB" id="3039677at2759"/>
<accession>A0A015IKM8</accession>
<proteinExistence type="predicted"/>
<name>A0A015IKM8_RHIIW</name>
<dbReference type="HOGENOM" id="CLU_2591055_0_0_1"/>
<gene>
    <name evidence="1" type="ORF">RirG_204540</name>
</gene>
<keyword evidence="2" id="KW-1185">Reference proteome</keyword>
<evidence type="ECO:0000313" key="1">
    <source>
        <dbReference type="EMBL" id="EXX57717.1"/>
    </source>
</evidence>
<evidence type="ECO:0000313" key="2">
    <source>
        <dbReference type="Proteomes" id="UP000022910"/>
    </source>
</evidence>
<protein>
    <submittedName>
        <fullName evidence="1">Uncharacterized protein</fullName>
    </submittedName>
</protein>
<comment type="caution">
    <text evidence="1">The sequence shown here is derived from an EMBL/GenBank/DDBJ whole genome shotgun (WGS) entry which is preliminary data.</text>
</comment>
<reference evidence="1 2" key="1">
    <citation type="submission" date="2014-02" db="EMBL/GenBank/DDBJ databases">
        <title>Single nucleus genome sequencing reveals high similarity among nuclei of an endomycorrhizal fungus.</title>
        <authorList>
            <person name="Lin K."/>
            <person name="Geurts R."/>
            <person name="Zhang Z."/>
            <person name="Limpens E."/>
            <person name="Saunders D.G."/>
            <person name="Mu D."/>
            <person name="Pang E."/>
            <person name="Cao H."/>
            <person name="Cha H."/>
            <person name="Lin T."/>
            <person name="Zhou Q."/>
            <person name="Shang Y."/>
            <person name="Li Y."/>
            <person name="Ivanov S."/>
            <person name="Sharma T."/>
            <person name="Velzen R.V."/>
            <person name="Ruijter N.D."/>
            <person name="Aanen D.K."/>
            <person name="Win J."/>
            <person name="Kamoun S."/>
            <person name="Bisseling T."/>
            <person name="Huang S."/>
        </authorList>
    </citation>
    <scope>NUCLEOTIDE SEQUENCE [LARGE SCALE GENOMIC DNA]</scope>
    <source>
        <strain evidence="2">DAOM197198w</strain>
    </source>
</reference>